<evidence type="ECO:0000256" key="1">
    <source>
        <dbReference type="ARBA" id="ARBA00004651"/>
    </source>
</evidence>
<dbReference type="STRING" id="268407.PWYN_13370"/>
<gene>
    <name evidence="14" type="ORF">PWYN_13370</name>
</gene>
<keyword evidence="8" id="KW-0406">Ion transport</keyword>
<feature type="transmembrane region" description="Helical" evidence="12">
    <location>
        <begin position="44"/>
        <end position="64"/>
    </location>
</feature>
<evidence type="ECO:0000259" key="13">
    <source>
        <dbReference type="PROSITE" id="PS51201"/>
    </source>
</evidence>
<dbReference type="Proteomes" id="UP000029734">
    <property type="component" value="Unassembled WGS sequence"/>
</dbReference>
<dbReference type="InterPro" id="IPR003148">
    <property type="entry name" value="RCK_N"/>
</dbReference>
<evidence type="ECO:0000256" key="11">
    <source>
        <dbReference type="ARBA" id="ARBA00034430"/>
    </source>
</evidence>
<feature type="domain" description="RCK N-terminal" evidence="13">
    <location>
        <begin position="114"/>
        <end position="240"/>
    </location>
</feature>
<comment type="subcellular location">
    <subcellularLocation>
        <location evidence="1">Cell membrane</location>
        <topology evidence="1">Multi-pass membrane protein</topology>
    </subcellularLocation>
</comment>
<evidence type="ECO:0000256" key="2">
    <source>
        <dbReference type="ARBA" id="ARBA00022448"/>
    </source>
</evidence>
<dbReference type="AlphaFoldDB" id="A0A098MCD4"/>
<dbReference type="InterPro" id="IPR036291">
    <property type="entry name" value="NAD(P)-bd_dom_sf"/>
</dbReference>
<dbReference type="GO" id="GO:0005886">
    <property type="term" value="C:plasma membrane"/>
    <property type="evidence" value="ECO:0007669"/>
    <property type="project" value="UniProtKB-SubCell"/>
</dbReference>
<dbReference type="InterPro" id="IPR013099">
    <property type="entry name" value="K_chnl_dom"/>
</dbReference>
<dbReference type="Pfam" id="PF07885">
    <property type="entry name" value="Ion_trans_2"/>
    <property type="match status" value="1"/>
</dbReference>
<dbReference type="EMBL" id="JQCR01000002">
    <property type="protein sequence ID" value="KGE20210.1"/>
    <property type="molecule type" value="Genomic_DNA"/>
</dbReference>
<evidence type="ECO:0000256" key="10">
    <source>
        <dbReference type="ARBA" id="ARBA00023303"/>
    </source>
</evidence>
<name>A0A098MCD4_9BACL</name>
<reference evidence="14 15" key="2">
    <citation type="submission" date="2014-10" db="EMBL/GenBank/DDBJ databases">
        <title>Comparative genomics of the Paenibacillus odorifer group.</title>
        <authorList>
            <person name="Tsai Y.-C."/>
            <person name="Martin N."/>
            <person name="Korlach J."/>
            <person name="Wiedmann M."/>
        </authorList>
    </citation>
    <scope>NUCLEOTIDE SEQUENCE [LARGE SCALE GENOMIC DNA]</scope>
    <source>
        <strain evidence="14 15">DSM 18334</strain>
    </source>
</reference>
<keyword evidence="9 12" id="KW-0472">Membrane</keyword>
<dbReference type="GO" id="GO:0005267">
    <property type="term" value="F:potassium channel activity"/>
    <property type="evidence" value="ECO:0007669"/>
    <property type="project" value="UniProtKB-KW"/>
</dbReference>
<evidence type="ECO:0000256" key="7">
    <source>
        <dbReference type="ARBA" id="ARBA00022989"/>
    </source>
</evidence>
<dbReference type="OrthoDB" id="9785285at2"/>
<comment type="catalytic activity">
    <reaction evidence="11">
        <text>K(+)(in) = K(+)(out)</text>
        <dbReference type="Rhea" id="RHEA:29463"/>
        <dbReference type="ChEBI" id="CHEBI:29103"/>
    </reaction>
</comment>
<organism evidence="14 15">
    <name type="scientific">Paenibacillus wynnii</name>
    <dbReference type="NCBI Taxonomy" id="268407"/>
    <lineage>
        <taxon>Bacteria</taxon>
        <taxon>Bacillati</taxon>
        <taxon>Bacillota</taxon>
        <taxon>Bacilli</taxon>
        <taxon>Bacillales</taxon>
        <taxon>Paenibacillaceae</taxon>
        <taxon>Paenibacillus</taxon>
    </lineage>
</organism>
<evidence type="ECO:0000256" key="4">
    <source>
        <dbReference type="ARBA" id="ARBA00022692"/>
    </source>
</evidence>
<dbReference type="SUPFAM" id="SSF51735">
    <property type="entry name" value="NAD(P)-binding Rossmann-fold domains"/>
    <property type="match status" value="1"/>
</dbReference>
<reference evidence="14 15" key="1">
    <citation type="submission" date="2014-08" db="EMBL/GenBank/DDBJ databases">
        <authorList>
            <person name="den Bakker H.C."/>
        </authorList>
    </citation>
    <scope>NUCLEOTIDE SEQUENCE [LARGE SCALE GENOMIC DNA]</scope>
    <source>
        <strain evidence="14 15">DSM 18334</strain>
    </source>
</reference>
<feature type="transmembrane region" description="Helical" evidence="12">
    <location>
        <begin position="76"/>
        <end position="94"/>
    </location>
</feature>
<dbReference type="Pfam" id="PF22614">
    <property type="entry name" value="Slo-like_RCK"/>
    <property type="match status" value="1"/>
</dbReference>
<dbReference type="PANTHER" id="PTHR10027:SF10">
    <property type="entry name" value="SLOWPOKE 2, ISOFORM D"/>
    <property type="match status" value="1"/>
</dbReference>
<sequence>MHFLLRVSTRMMRLSKKTIGLIILCFILVSATIAFLLEPETFQTWFNAFYWVMTTMATVGYGDYFAKTVVGKAFTMFLYVFGIGLLSLVIGKVIDSIAEIQRRRGAGTLSFRGKEHVILLNWNKKTQAAVDEIFCYSPKCHIVVIDESSRHPLEHMEQVHFISGDPSSDDILSKANIGEAKAAIVFGDARIDEAALIDGKSLLIASSIERIAPHVHTTVEIMQEKNIQNFRHVHVNDFVLSHDAISRLAVRAALQEGNSEVISQLLSRQHGDDIYEIPVDGSWKTYGDAFHALLNQGATLLADRSDLSINRKLSEAIPREARLYVVADESTYRRIAGK</sequence>
<dbReference type="Gene3D" id="1.10.287.70">
    <property type="match status" value="1"/>
</dbReference>
<dbReference type="Gene3D" id="3.40.50.720">
    <property type="entry name" value="NAD(P)-binding Rossmann-like Domain"/>
    <property type="match status" value="1"/>
</dbReference>
<comment type="caution">
    <text evidence="14">The sequence shown here is derived from an EMBL/GenBank/DDBJ whole genome shotgun (WGS) entry which is preliminary data.</text>
</comment>
<dbReference type="RefSeq" id="WP_036652246.1">
    <property type="nucleotide sequence ID" value="NZ_JQCR01000002.1"/>
</dbReference>
<evidence type="ECO:0000256" key="5">
    <source>
        <dbReference type="ARBA" id="ARBA00022826"/>
    </source>
</evidence>
<accession>A0A098MCD4</accession>
<evidence type="ECO:0000256" key="9">
    <source>
        <dbReference type="ARBA" id="ARBA00023136"/>
    </source>
</evidence>
<keyword evidence="15" id="KW-1185">Reference proteome</keyword>
<evidence type="ECO:0000313" key="15">
    <source>
        <dbReference type="Proteomes" id="UP000029734"/>
    </source>
</evidence>
<keyword evidence="4 12" id="KW-0812">Transmembrane</keyword>
<evidence type="ECO:0000256" key="8">
    <source>
        <dbReference type="ARBA" id="ARBA00023065"/>
    </source>
</evidence>
<proteinExistence type="predicted"/>
<keyword evidence="2" id="KW-0813">Transport</keyword>
<keyword evidence="10" id="KW-0407">Ion channel</keyword>
<protein>
    <submittedName>
        <fullName evidence="14">Ion transporter</fullName>
    </submittedName>
</protein>
<keyword evidence="3" id="KW-0633">Potassium transport</keyword>
<keyword evidence="5" id="KW-0631">Potassium channel</keyword>
<dbReference type="InterPro" id="IPR047871">
    <property type="entry name" value="K_chnl_Slo-like"/>
</dbReference>
<dbReference type="eggNOG" id="COG1226">
    <property type="taxonomic scope" value="Bacteria"/>
</dbReference>
<dbReference type="PANTHER" id="PTHR10027">
    <property type="entry name" value="CALCIUM-ACTIVATED POTASSIUM CHANNEL ALPHA CHAIN"/>
    <property type="match status" value="1"/>
</dbReference>
<evidence type="ECO:0000256" key="6">
    <source>
        <dbReference type="ARBA" id="ARBA00022958"/>
    </source>
</evidence>
<keyword evidence="6" id="KW-0630">Potassium</keyword>
<keyword evidence="7 12" id="KW-1133">Transmembrane helix</keyword>
<dbReference type="PROSITE" id="PS51201">
    <property type="entry name" value="RCK_N"/>
    <property type="match status" value="1"/>
</dbReference>
<evidence type="ECO:0000256" key="3">
    <source>
        <dbReference type="ARBA" id="ARBA00022538"/>
    </source>
</evidence>
<dbReference type="SUPFAM" id="SSF81324">
    <property type="entry name" value="Voltage-gated potassium channels"/>
    <property type="match status" value="1"/>
</dbReference>
<evidence type="ECO:0000256" key="12">
    <source>
        <dbReference type="SAM" id="Phobius"/>
    </source>
</evidence>
<evidence type="ECO:0000313" key="14">
    <source>
        <dbReference type="EMBL" id="KGE20210.1"/>
    </source>
</evidence>